<dbReference type="FunFam" id="3.30.300.30:FF:000008">
    <property type="entry name" value="2,3-dihydroxybenzoate-AMP ligase"/>
    <property type="match status" value="1"/>
</dbReference>
<keyword evidence="11" id="KW-1185">Reference proteome</keyword>
<dbReference type="Gene3D" id="3.30.300.30">
    <property type="match status" value="1"/>
</dbReference>
<dbReference type="InterPro" id="IPR020845">
    <property type="entry name" value="AMP-binding_CS"/>
</dbReference>
<dbReference type="PROSITE" id="PS00455">
    <property type="entry name" value="AMP_BINDING"/>
    <property type="match status" value="1"/>
</dbReference>
<evidence type="ECO:0000256" key="1">
    <source>
        <dbReference type="ARBA" id="ARBA00006432"/>
    </source>
</evidence>
<evidence type="ECO:0000256" key="6">
    <source>
        <dbReference type="ARBA" id="ARBA00066616"/>
    </source>
</evidence>
<reference evidence="10 11" key="1">
    <citation type="submission" date="2017-10" db="EMBL/GenBank/DDBJ databases">
        <authorList>
            <person name="Banno H."/>
            <person name="Chua N.-H."/>
        </authorList>
    </citation>
    <scope>NUCLEOTIDE SEQUENCE [LARGE SCALE GENOMIC DNA]</scope>
    <source>
        <strain evidence="10 11">YW11</strain>
    </source>
</reference>
<evidence type="ECO:0000313" key="10">
    <source>
        <dbReference type="EMBL" id="PHK96765.1"/>
    </source>
</evidence>
<dbReference type="PANTHER" id="PTHR43859">
    <property type="entry name" value="ACYL-ACTIVATING ENZYME"/>
    <property type="match status" value="1"/>
</dbReference>
<sequence>MRGLMMDVPLLVPSLLRHAAEFHADTEIVSRTVEGPLHRTTYAGLHARAQRLANALVALGLEPGDRVGTLAWNGYRHMEIYYAVAGAGMVCHTINPRLFPEQIAGIIDHARDSVLCVDLTFMPLLQGLAGRLGAVRAIVVMTDAAHMPPEPEGLPPFLCYEELLADQPDHFDWLALDENEACSLCYTSGTTGAPKGVLYSHRATVLHAMASALPDVFNISATSVVMPVVPMFHVNAWGLPYAAAMVGAKLVLPGPKLDGASLHELIAAEGVTFSAGVPTVWMALLDWMAANGQGPGTLKRVGIGGSACPAVMIERFENMGVSVLHAWGMTETTPIGLAASPKAKHRNATPAERLALSGKQGRPLYGMAFRIVDAEGRDVPRDGRAFGRMLVRGPWVAAAYHETPDSPAHAIPGWFDTGDVVTMDADGYVTIVDRTKDVIKSGGEWISSIELENIAVAHPAVQEAAAVARPDPKWGERPLLVVVLRPGASLTADEMRAHFEGRVARWCIPDDIRIVEELPHTATGKLLKFRIRQLYAQTEKA</sequence>
<comment type="caution">
    <text evidence="10">The sequence shown here is derived from an EMBL/GenBank/DDBJ whole genome shotgun (WGS) entry which is preliminary data.</text>
</comment>
<name>A0A2C7AGZ5_9PROT</name>
<dbReference type="InterPro" id="IPR000873">
    <property type="entry name" value="AMP-dep_synth/lig_dom"/>
</dbReference>
<gene>
    <name evidence="10" type="ORF">CR162_02370</name>
</gene>
<dbReference type="GO" id="GO:0006631">
    <property type="term" value="P:fatty acid metabolic process"/>
    <property type="evidence" value="ECO:0007669"/>
    <property type="project" value="UniProtKB-KW"/>
</dbReference>
<dbReference type="Proteomes" id="UP000223527">
    <property type="component" value="Unassembled WGS sequence"/>
</dbReference>
<dbReference type="Pfam" id="PF13193">
    <property type="entry name" value="AMP-binding_C"/>
    <property type="match status" value="1"/>
</dbReference>
<dbReference type="InterPro" id="IPR025110">
    <property type="entry name" value="AMP-bd_C"/>
</dbReference>
<evidence type="ECO:0000256" key="5">
    <source>
        <dbReference type="ARBA" id="ARBA00051915"/>
    </source>
</evidence>
<dbReference type="InterPro" id="IPR045851">
    <property type="entry name" value="AMP-bd_C_sf"/>
</dbReference>
<dbReference type="GO" id="GO:0016874">
    <property type="term" value="F:ligase activity"/>
    <property type="evidence" value="ECO:0007669"/>
    <property type="project" value="UniProtKB-KW"/>
</dbReference>
<accession>A0A2C7AGZ5</accession>
<evidence type="ECO:0000256" key="4">
    <source>
        <dbReference type="ARBA" id="ARBA00023098"/>
    </source>
</evidence>
<feature type="domain" description="AMP-binding enzyme C-terminal" evidence="9">
    <location>
        <begin position="450"/>
        <end position="525"/>
    </location>
</feature>
<evidence type="ECO:0000256" key="3">
    <source>
        <dbReference type="ARBA" id="ARBA00022832"/>
    </source>
</evidence>
<dbReference type="OrthoDB" id="9803968at2"/>
<dbReference type="InterPro" id="IPR042099">
    <property type="entry name" value="ANL_N_sf"/>
</dbReference>
<dbReference type="NCBIfam" id="NF004837">
    <property type="entry name" value="PRK06187.1"/>
    <property type="match status" value="1"/>
</dbReference>
<dbReference type="AlphaFoldDB" id="A0A2C7AGZ5"/>
<keyword evidence="4" id="KW-0443">Lipid metabolism</keyword>
<dbReference type="RefSeq" id="WP_099093910.1">
    <property type="nucleotide sequence ID" value="NZ_PDNU01000002.1"/>
</dbReference>
<keyword evidence="3" id="KW-0276">Fatty acid metabolism</keyword>
<evidence type="ECO:0000313" key="11">
    <source>
        <dbReference type="Proteomes" id="UP000223527"/>
    </source>
</evidence>
<evidence type="ECO:0000259" key="8">
    <source>
        <dbReference type="Pfam" id="PF00501"/>
    </source>
</evidence>
<feature type="domain" description="AMP-dependent synthetase/ligase" evidence="8">
    <location>
        <begin position="18"/>
        <end position="400"/>
    </location>
</feature>
<evidence type="ECO:0000256" key="2">
    <source>
        <dbReference type="ARBA" id="ARBA00022598"/>
    </source>
</evidence>
<dbReference type="Gene3D" id="3.40.50.12780">
    <property type="entry name" value="N-terminal domain of ligase-like"/>
    <property type="match status" value="1"/>
</dbReference>
<dbReference type="PANTHER" id="PTHR43859:SF4">
    <property type="entry name" value="BUTANOATE--COA LIGASE AAE1-RELATED"/>
    <property type="match status" value="1"/>
</dbReference>
<dbReference type="Pfam" id="PF00501">
    <property type="entry name" value="AMP-binding"/>
    <property type="match status" value="1"/>
</dbReference>
<dbReference type="SUPFAM" id="SSF56801">
    <property type="entry name" value="Acetyl-CoA synthetase-like"/>
    <property type="match status" value="1"/>
</dbReference>
<comment type="similarity">
    <text evidence="1">Belongs to the ATP-dependent AMP-binding enzyme family.</text>
</comment>
<evidence type="ECO:0000259" key="9">
    <source>
        <dbReference type="Pfam" id="PF13193"/>
    </source>
</evidence>
<dbReference type="EMBL" id="PDNU01000002">
    <property type="protein sequence ID" value="PHK96765.1"/>
    <property type="molecule type" value="Genomic_DNA"/>
</dbReference>
<dbReference type="EC" id="6.2.1.44" evidence="6"/>
<dbReference type="CDD" id="cd12119">
    <property type="entry name" value="ttLC_FACS_AlkK_like"/>
    <property type="match status" value="1"/>
</dbReference>
<keyword evidence="2 10" id="KW-0436">Ligase</keyword>
<proteinExistence type="inferred from homology"/>
<comment type="catalytic activity">
    <reaction evidence="5">
        <text>3-(methylsulfanyl)propanoate + ATP + CoA = 3-(methylsulfanyl)propanoyl-CoA + AMP + diphosphate</text>
        <dbReference type="Rhea" id="RHEA:43052"/>
        <dbReference type="ChEBI" id="CHEBI:30616"/>
        <dbReference type="ChEBI" id="CHEBI:33019"/>
        <dbReference type="ChEBI" id="CHEBI:49016"/>
        <dbReference type="ChEBI" id="CHEBI:57287"/>
        <dbReference type="ChEBI" id="CHEBI:82815"/>
        <dbReference type="ChEBI" id="CHEBI:456215"/>
        <dbReference type="EC" id="6.2.1.44"/>
    </reaction>
    <physiologicalReaction direction="left-to-right" evidence="5">
        <dbReference type="Rhea" id="RHEA:43053"/>
    </physiologicalReaction>
</comment>
<organism evidence="10 11">
    <name type="scientific">Teichococcus rhizosphaerae</name>
    <dbReference type="NCBI Taxonomy" id="1335062"/>
    <lineage>
        <taxon>Bacteria</taxon>
        <taxon>Pseudomonadati</taxon>
        <taxon>Pseudomonadota</taxon>
        <taxon>Alphaproteobacteria</taxon>
        <taxon>Acetobacterales</taxon>
        <taxon>Roseomonadaceae</taxon>
        <taxon>Roseomonas</taxon>
    </lineage>
</organism>
<evidence type="ECO:0000256" key="7">
    <source>
        <dbReference type="ARBA" id="ARBA00067668"/>
    </source>
</evidence>
<protein>
    <recommendedName>
        <fullName evidence="7">3-methylmercaptopropionyl-CoA ligase</fullName>
        <ecNumber evidence="6">6.2.1.44</ecNumber>
    </recommendedName>
</protein>